<protein>
    <submittedName>
        <fullName evidence="2">Uncharacterized protein</fullName>
    </submittedName>
</protein>
<reference evidence="2" key="1">
    <citation type="journal article" date="2021" name="New Phytol.">
        <title>Evolutionary innovations through gain and loss of genes in the ectomycorrhizal Boletales.</title>
        <authorList>
            <person name="Wu G."/>
            <person name="Miyauchi S."/>
            <person name="Morin E."/>
            <person name="Kuo A."/>
            <person name="Drula E."/>
            <person name="Varga T."/>
            <person name="Kohler A."/>
            <person name="Feng B."/>
            <person name="Cao Y."/>
            <person name="Lipzen A."/>
            <person name="Daum C."/>
            <person name="Hundley H."/>
            <person name="Pangilinan J."/>
            <person name="Johnson J."/>
            <person name="Barry K."/>
            <person name="LaButti K."/>
            <person name="Ng V."/>
            <person name="Ahrendt S."/>
            <person name="Min B."/>
            <person name="Choi I.G."/>
            <person name="Park H."/>
            <person name="Plett J.M."/>
            <person name="Magnuson J."/>
            <person name="Spatafora J.W."/>
            <person name="Nagy L.G."/>
            <person name="Henrissat B."/>
            <person name="Grigoriev I.V."/>
            <person name="Yang Z.L."/>
            <person name="Xu J."/>
            <person name="Martin F.M."/>
        </authorList>
    </citation>
    <scope>NUCLEOTIDE SEQUENCE</scope>
    <source>
        <strain evidence="2">KKN 215</strain>
    </source>
</reference>
<feature type="compositionally biased region" description="Polar residues" evidence="1">
    <location>
        <begin position="155"/>
        <end position="170"/>
    </location>
</feature>
<dbReference type="Proteomes" id="UP000813824">
    <property type="component" value="Unassembled WGS sequence"/>
</dbReference>
<organism evidence="2 3">
    <name type="scientific">Cristinia sonorae</name>
    <dbReference type="NCBI Taxonomy" id="1940300"/>
    <lineage>
        <taxon>Eukaryota</taxon>
        <taxon>Fungi</taxon>
        <taxon>Dikarya</taxon>
        <taxon>Basidiomycota</taxon>
        <taxon>Agaricomycotina</taxon>
        <taxon>Agaricomycetes</taxon>
        <taxon>Agaricomycetidae</taxon>
        <taxon>Agaricales</taxon>
        <taxon>Pleurotineae</taxon>
        <taxon>Stephanosporaceae</taxon>
        <taxon>Cristinia</taxon>
    </lineage>
</organism>
<dbReference type="EMBL" id="JAEVFJ010000015">
    <property type="protein sequence ID" value="KAH8100699.1"/>
    <property type="molecule type" value="Genomic_DNA"/>
</dbReference>
<dbReference type="PANTHER" id="PTHR38696:SF1">
    <property type="entry name" value="MEDIATOR OF RNA POLYMERASE II TRANSCRIPTION SUBUNIT 13"/>
    <property type="match status" value="1"/>
</dbReference>
<name>A0A8K0UQW1_9AGAR</name>
<feature type="compositionally biased region" description="Low complexity" evidence="1">
    <location>
        <begin position="132"/>
        <end position="154"/>
    </location>
</feature>
<accession>A0A8K0UQW1</accession>
<dbReference type="AlphaFoldDB" id="A0A8K0UQW1"/>
<evidence type="ECO:0000313" key="2">
    <source>
        <dbReference type="EMBL" id="KAH8100699.1"/>
    </source>
</evidence>
<keyword evidence="3" id="KW-1185">Reference proteome</keyword>
<dbReference type="OrthoDB" id="3255427at2759"/>
<feature type="region of interest" description="Disordered" evidence="1">
    <location>
        <begin position="21"/>
        <end position="170"/>
    </location>
</feature>
<sequence>MQAYHSNGHYYPQGQYVGPQGYYTPYAHPGALYPQQPPPGQAFPGGYPGVDFQESEEQARASTAAKQRYPVTPNIRPKYLNRSQSAQVPPSRVKPPKSIMKRTHDRSASMSVDPQLSRSRSNSNPRPPLGPLPGSRPSSRGHGDGSRPPSRSPSTRQRANSSTRPQLDSLSNFEPNHIFLTLHGTNEIMLEGIAFQAFVEDLREHLLPLWPHGVTSEESRHHRWKAQFAGNPWTSSGTDLLFAERLMCRLWAIFSNQGYAYLATVNTAGTSSRLVFLQKQRDAMAAHFAVSVATSGDKMTIIDAPEALHSTLEQALRKTFPRKIASGRFTEDQVYKIELKRSFGGTDVDKALFSGCVLKFFGENGFRLNGSIPLGRSRSPLSAFGARKELWIFRGSASEYDYVPFPESL</sequence>
<dbReference type="PANTHER" id="PTHR38696">
    <property type="entry name" value="MEDIATOR OF RNA POLYMERASE II TRANSCRIPTION SUBUNIT 13"/>
    <property type="match status" value="1"/>
</dbReference>
<gene>
    <name evidence="2" type="ORF">BXZ70DRAFT_938363</name>
</gene>
<proteinExistence type="predicted"/>
<evidence type="ECO:0000313" key="3">
    <source>
        <dbReference type="Proteomes" id="UP000813824"/>
    </source>
</evidence>
<evidence type="ECO:0000256" key="1">
    <source>
        <dbReference type="SAM" id="MobiDB-lite"/>
    </source>
</evidence>
<comment type="caution">
    <text evidence="2">The sequence shown here is derived from an EMBL/GenBank/DDBJ whole genome shotgun (WGS) entry which is preliminary data.</text>
</comment>